<keyword evidence="4" id="KW-1185">Reference proteome</keyword>
<dbReference type="EMBL" id="CP096115">
    <property type="protein sequence ID" value="UUX93253.1"/>
    <property type="molecule type" value="Genomic_DNA"/>
</dbReference>
<dbReference type="AlphaFoldDB" id="A0A9E7TJ50"/>
<proteinExistence type="predicted"/>
<dbReference type="Proteomes" id="UP001060368">
    <property type="component" value="Chromosome"/>
</dbReference>
<protein>
    <submittedName>
        <fullName evidence="3">ATP-binding protein</fullName>
    </submittedName>
</protein>
<dbReference type="Pfam" id="PF03008">
    <property type="entry name" value="DUF234"/>
    <property type="match status" value="1"/>
</dbReference>
<dbReference type="RefSeq" id="WP_257743392.1">
    <property type="nucleotide sequence ID" value="NZ_CP096115.1"/>
</dbReference>
<keyword evidence="3" id="KW-0067">ATP-binding</keyword>
<evidence type="ECO:0000259" key="2">
    <source>
        <dbReference type="Pfam" id="PF03008"/>
    </source>
</evidence>
<dbReference type="InterPro" id="IPR004256">
    <property type="entry name" value="DUF234"/>
</dbReference>
<feature type="domain" description="ATPase" evidence="1">
    <location>
        <begin position="5"/>
        <end position="185"/>
    </location>
</feature>
<feature type="domain" description="DUF234" evidence="2">
    <location>
        <begin position="312"/>
        <end position="408"/>
    </location>
</feature>
<dbReference type="Gene3D" id="3.40.50.300">
    <property type="entry name" value="P-loop containing nucleotide triphosphate hydrolases"/>
    <property type="match status" value="1"/>
</dbReference>
<evidence type="ECO:0000313" key="4">
    <source>
        <dbReference type="Proteomes" id="UP001060368"/>
    </source>
</evidence>
<keyword evidence="3" id="KW-0547">Nucleotide-binding</keyword>
<organism evidence="3 4">
    <name type="scientific">Methanoplanus endosymbiosus</name>
    <dbReference type="NCBI Taxonomy" id="33865"/>
    <lineage>
        <taxon>Archaea</taxon>
        <taxon>Methanobacteriati</taxon>
        <taxon>Methanobacteriota</taxon>
        <taxon>Stenosarchaea group</taxon>
        <taxon>Methanomicrobia</taxon>
        <taxon>Methanomicrobiales</taxon>
        <taxon>Methanomicrobiaceae</taxon>
        <taxon>Methanoplanus</taxon>
    </lineage>
</organism>
<dbReference type="SUPFAM" id="SSF46785">
    <property type="entry name" value="Winged helix' DNA-binding domain"/>
    <property type="match status" value="1"/>
</dbReference>
<accession>A0A9E7TJ50</accession>
<dbReference type="PANTHER" id="PTHR34704:SF1">
    <property type="entry name" value="ATPASE"/>
    <property type="match status" value="1"/>
</dbReference>
<dbReference type="InterPro" id="IPR027417">
    <property type="entry name" value="P-loop_NTPase"/>
</dbReference>
<dbReference type="GeneID" id="74306784"/>
<dbReference type="PANTHER" id="PTHR34704">
    <property type="entry name" value="ATPASE"/>
    <property type="match status" value="1"/>
</dbReference>
<gene>
    <name evidence="3" type="ORF">L6E24_03770</name>
</gene>
<dbReference type="InterPro" id="IPR011579">
    <property type="entry name" value="ATPase_dom"/>
</dbReference>
<dbReference type="GO" id="GO:0005524">
    <property type="term" value="F:ATP binding"/>
    <property type="evidence" value="ECO:0007669"/>
    <property type="project" value="UniProtKB-KW"/>
</dbReference>
<dbReference type="SUPFAM" id="SSF52540">
    <property type="entry name" value="P-loop containing nucleoside triphosphate hydrolases"/>
    <property type="match status" value="1"/>
</dbReference>
<dbReference type="KEGG" id="mend:L6E24_03770"/>
<evidence type="ECO:0000259" key="1">
    <source>
        <dbReference type="Pfam" id="PF01637"/>
    </source>
</evidence>
<name>A0A9E7TJ50_9EURY</name>
<dbReference type="Pfam" id="PF01637">
    <property type="entry name" value="ATPase_2"/>
    <property type="match status" value="1"/>
</dbReference>
<reference evidence="3" key="1">
    <citation type="submission" date="2022-04" db="EMBL/GenBank/DDBJ databases">
        <title>Complete genome of Methanoplanus endosymbiosus DSM 3599.</title>
        <authorList>
            <person name="Chen S.-C."/>
            <person name="You Y.-T."/>
            <person name="Zhou Y.-Z."/>
            <person name="Lai M.-C."/>
        </authorList>
    </citation>
    <scope>NUCLEOTIDE SEQUENCE</scope>
    <source>
        <strain evidence="3">DSM 3599</strain>
    </source>
</reference>
<sequence>MIQSFINRERELDFLNGKYAEDSSQVIVIYGKRRIGKTELIKKFIEDKEGVYILCTNDSIAENIKEMKEKFALLTGKDYFRNLDPSNFYDLFRYLRDEMGNRKAIIAVDEFPYLIELNRGIVSVFQKLCDEILAGSNISLIICGSSMGMMETEVLGYKSPLYGRRTGEWKVSPMQFKHMKHFFSAHDKADLFRFRAICGGVPFYLRKLDNSLTVEENIREKILKKGEVLYNEPLFLLREEFREPKVYTLILKYLSLGYNKQGEISSVTGIEKGNLSKYLSVLQNLHFIEHILPLGKRKGGIYEINDQYFRFWFRFVYPNLSDLEIGLVDEVYSRISFQINSYYGKEFENFVIEQIKTKEILMPFYFSDVNRWWYKEEEIDIVVVSQETKEVLFGECKWKTLDKKDAVKVIKDLERKSEYVKWNNETRKEHFALFAKKVHDKESLRKDGYLVFDLDDM</sequence>
<evidence type="ECO:0000313" key="3">
    <source>
        <dbReference type="EMBL" id="UUX93253.1"/>
    </source>
</evidence>
<dbReference type="InterPro" id="IPR036390">
    <property type="entry name" value="WH_DNA-bd_sf"/>
</dbReference>